<dbReference type="Gene3D" id="1.10.287.110">
    <property type="entry name" value="DnaJ domain"/>
    <property type="match status" value="1"/>
</dbReference>
<dbReference type="SUPFAM" id="SSF81296">
    <property type="entry name" value="E set domains"/>
    <property type="match status" value="1"/>
</dbReference>
<feature type="transmembrane region" description="Helical" evidence="10">
    <location>
        <begin position="203"/>
        <end position="223"/>
    </location>
</feature>
<evidence type="ECO:0000256" key="3">
    <source>
        <dbReference type="ARBA" id="ARBA00022692"/>
    </source>
</evidence>
<dbReference type="PANTHER" id="PTHR24075">
    <property type="entry name" value="SEC63 DOMAIN-CONTAINING"/>
    <property type="match status" value="1"/>
</dbReference>
<dbReference type="GO" id="GO:0031207">
    <property type="term" value="C:Sec62/Sec63 complex"/>
    <property type="evidence" value="ECO:0007669"/>
    <property type="project" value="TreeGrafter"/>
</dbReference>
<dbReference type="InterPro" id="IPR036869">
    <property type="entry name" value="J_dom_sf"/>
</dbReference>
<sequence length="655" mass="74122">MANYNYDESGITFKIFAFTILAVFVIPSTIIMSLKGDAYLYQHPLINLYIRFILAKAKSKGEPTTLKLRTKKIESSSKWTSTKFRLLLVGWVLLSILGASLRNIEIKNEATWDPYEILGIDNGSDMTVIKRAYRKLSLKYHPDKVKDTNKEEAEKVFIEINRAHKTLTDDTARENYEKYGNPDGLLSRTMGIALPKFIVEAHASPFVMALYGLIIGFILPYYVGRWWYSSSRYTKDNILNPTMISFFKNIREPISQRNLIDLLCSAEEFNSGDIAFKSTQLVALKDLEDKVQAASQAFGLEYFERSDKFLSDSTWKAKVLMYAHFYRVDVDDDVLLEHQQYIIEKSIHLTHRGLIQISSAQGWAGCTTLLIYIMQMLVQGVHEHAAPLSQLPYLKYSDYLQLATKYNLYGVHQAKLLEPEKKKEIFSDFNGDVEEMVSAVNSYPQIQITHSVISVIGDSVITPFSIATLIIKIKVSNPTSKPKDFHPNAKLAISKLDSLDETNPGQIEEVYNIITKIKPTSEETPEAISPYLAAKKTSNWWFILSNPLNSRNVIPPMLISDLVTEKIFTVQFQAPQSPGTYDFLINVLSDSYVGCDQYRHIKMVVVDPSTLPPEPEIDDDISEPEESSLAAQLAEARGKAPGKGSRDDFDSSDED</sequence>
<dbReference type="Gene3D" id="1.10.3380.10">
    <property type="entry name" value="Sec63 N-terminal domain-like domain"/>
    <property type="match status" value="1"/>
</dbReference>
<evidence type="ECO:0000256" key="10">
    <source>
        <dbReference type="SAM" id="Phobius"/>
    </source>
</evidence>
<dbReference type="EMBL" id="MBFT01000270">
    <property type="protein sequence ID" value="PVU94215.1"/>
    <property type="molecule type" value="Genomic_DNA"/>
</dbReference>
<organism evidence="12 13">
    <name type="scientific">Furculomyces boomerangus</name>
    <dbReference type="NCBI Taxonomy" id="61424"/>
    <lineage>
        <taxon>Eukaryota</taxon>
        <taxon>Fungi</taxon>
        <taxon>Fungi incertae sedis</taxon>
        <taxon>Zoopagomycota</taxon>
        <taxon>Kickxellomycotina</taxon>
        <taxon>Harpellomycetes</taxon>
        <taxon>Harpellales</taxon>
        <taxon>Harpellaceae</taxon>
        <taxon>Furculomyces</taxon>
    </lineage>
</organism>
<accession>A0A2T9YPC8</accession>
<name>A0A2T9YPC8_9FUNG</name>
<keyword evidence="3 10" id="KW-0812">Transmembrane</keyword>
<dbReference type="SMART" id="SM00271">
    <property type="entry name" value="DnaJ"/>
    <property type="match status" value="1"/>
</dbReference>
<keyword evidence="13" id="KW-1185">Reference proteome</keyword>
<evidence type="ECO:0000256" key="5">
    <source>
        <dbReference type="ARBA" id="ARBA00022927"/>
    </source>
</evidence>
<keyword evidence="4" id="KW-0256">Endoplasmic reticulum</keyword>
<dbReference type="AlphaFoldDB" id="A0A2T9YPC8"/>
<evidence type="ECO:0000313" key="12">
    <source>
        <dbReference type="EMBL" id="PVU94215.1"/>
    </source>
</evidence>
<feature type="region of interest" description="Disordered" evidence="9">
    <location>
        <begin position="609"/>
        <end position="655"/>
    </location>
</feature>
<evidence type="ECO:0000259" key="11">
    <source>
        <dbReference type="PROSITE" id="PS50076"/>
    </source>
</evidence>
<dbReference type="InterPro" id="IPR004179">
    <property type="entry name" value="Sec63-dom"/>
</dbReference>
<dbReference type="InterPro" id="IPR001623">
    <property type="entry name" value="DnaJ_domain"/>
</dbReference>
<evidence type="ECO:0000256" key="1">
    <source>
        <dbReference type="ARBA" id="ARBA00004477"/>
    </source>
</evidence>
<dbReference type="GO" id="GO:0003723">
    <property type="term" value="F:RNA binding"/>
    <property type="evidence" value="ECO:0007669"/>
    <property type="project" value="TreeGrafter"/>
</dbReference>
<feature type="transmembrane region" description="Helical" evidence="10">
    <location>
        <begin position="86"/>
        <end position="104"/>
    </location>
</feature>
<dbReference type="PROSITE" id="PS50076">
    <property type="entry name" value="DNAJ_2"/>
    <property type="match status" value="1"/>
</dbReference>
<dbReference type="Pfam" id="PF02889">
    <property type="entry name" value="Sec63"/>
    <property type="match status" value="1"/>
</dbReference>
<reference evidence="12 13" key="1">
    <citation type="journal article" date="2018" name="MBio">
        <title>Comparative Genomics Reveals the Core Gene Toolbox for the Fungus-Insect Symbiosis.</title>
        <authorList>
            <person name="Wang Y."/>
            <person name="Stata M."/>
            <person name="Wang W."/>
            <person name="Stajich J.E."/>
            <person name="White M.M."/>
            <person name="Moncalvo J.M."/>
        </authorList>
    </citation>
    <scope>NUCLEOTIDE SEQUENCE [LARGE SCALE GENOMIC DNA]</scope>
    <source>
        <strain evidence="12 13">AUS-77-4</strain>
    </source>
</reference>
<evidence type="ECO:0000313" key="13">
    <source>
        <dbReference type="Proteomes" id="UP000245699"/>
    </source>
</evidence>
<evidence type="ECO:0000256" key="7">
    <source>
        <dbReference type="ARBA" id="ARBA00023136"/>
    </source>
</evidence>
<dbReference type="InterPro" id="IPR014756">
    <property type="entry name" value="Ig_E-set"/>
</dbReference>
<keyword evidence="6 10" id="KW-1133">Transmembrane helix</keyword>
<dbReference type="Pfam" id="PF00226">
    <property type="entry name" value="DnaJ"/>
    <property type="match status" value="1"/>
</dbReference>
<dbReference type="PANTHER" id="PTHR24075:SF0">
    <property type="entry name" value="TRANSLOCATION PROTEIN SEC63 HOMOLOG"/>
    <property type="match status" value="1"/>
</dbReference>
<dbReference type="PRINTS" id="PR00625">
    <property type="entry name" value="JDOMAIN"/>
</dbReference>
<dbReference type="SMART" id="SM00973">
    <property type="entry name" value="Sec63"/>
    <property type="match status" value="1"/>
</dbReference>
<dbReference type="OrthoDB" id="1734229at2759"/>
<evidence type="ECO:0000256" key="4">
    <source>
        <dbReference type="ARBA" id="ARBA00022824"/>
    </source>
</evidence>
<keyword evidence="2" id="KW-0813">Transport</keyword>
<keyword evidence="7 10" id="KW-0472">Membrane</keyword>
<protein>
    <recommendedName>
        <fullName evidence="11">J domain-containing protein</fullName>
    </recommendedName>
</protein>
<dbReference type="SUPFAM" id="SSF158702">
    <property type="entry name" value="Sec63 N-terminal domain-like"/>
    <property type="match status" value="1"/>
</dbReference>
<gene>
    <name evidence="12" type="ORF">BB559_003055</name>
</gene>
<keyword evidence="5" id="KW-0653">Protein transport</keyword>
<feature type="domain" description="J" evidence="11">
    <location>
        <begin position="113"/>
        <end position="180"/>
    </location>
</feature>
<comment type="subcellular location">
    <subcellularLocation>
        <location evidence="1">Endoplasmic reticulum membrane</location>
        <topology evidence="1">Multi-pass membrane protein</topology>
    </subcellularLocation>
</comment>
<dbReference type="InterPro" id="IPR035892">
    <property type="entry name" value="C2_domain_sf"/>
</dbReference>
<dbReference type="GO" id="GO:0008320">
    <property type="term" value="F:protein transmembrane transporter activity"/>
    <property type="evidence" value="ECO:0007669"/>
    <property type="project" value="TreeGrafter"/>
</dbReference>
<feature type="transmembrane region" description="Helical" evidence="10">
    <location>
        <begin position="15"/>
        <end position="34"/>
    </location>
</feature>
<proteinExistence type="predicted"/>
<evidence type="ECO:0000256" key="8">
    <source>
        <dbReference type="ARBA" id="ARBA00023186"/>
    </source>
</evidence>
<dbReference type="GO" id="GO:0006614">
    <property type="term" value="P:SRP-dependent cotranslational protein targeting to membrane"/>
    <property type="evidence" value="ECO:0007669"/>
    <property type="project" value="TreeGrafter"/>
</dbReference>
<evidence type="ECO:0000256" key="2">
    <source>
        <dbReference type="ARBA" id="ARBA00022448"/>
    </source>
</evidence>
<dbReference type="SUPFAM" id="SSF46565">
    <property type="entry name" value="Chaperone J-domain"/>
    <property type="match status" value="1"/>
</dbReference>
<evidence type="ECO:0000256" key="6">
    <source>
        <dbReference type="ARBA" id="ARBA00022989"/>
    </source>
</evidence>
<dbReference type="Gene3D" id="2.60.40.150">
    <property type="entry name" value="C2 domain"/>
    <property type="match status" value="1"/>
</dbReference>
<dbReference type="CDD" id="cd06257">
    <property type="entry name" value="DnaJ"/>
    <property type="match status" value="1"/>
</dbReference>
<keyword evidence="8" id="KW-0143">Chaperone</keyword>
<dbReference type="STRING" id="61424.A0A2T9YPC8"/>
<dbReference type="GO" id="GO:0006620">
    <property type="term" value="P:post-translational protein targeting to endoplasmic reticulum membrane"/>
    <property type="evidence" value="ECO:0007669"/>
    <property type="project" value="TreeGrafter"/>
</dbReference>
<dbReference type="Proteomes" id="UP000245699">
    <property type="component" value="Unassembled WGS sequence"/>
</dbReference>
<comment type="caution">
    <text evidence="12">The sequence shown here is derived from an EMBL/GenBank/DDBJ whole genome shotgun (WGS) entry which is preliminary data.</text>
</comment>
<evidence type="ECO:0000256" key="9">
    <source>
        <dbReference type="SAM" id="MobiDB-lite"/>
    </source>
</evidence>
<feature type="compositionally biased region" description="Acidic residues" evidence="9">
    <location>
        <begin position="615"/>
        <end position="626"/>
    </location>
</feature>